<dbReference type="InterPro" id="IPR003593">
    <property type="entry name" value="AAA+_ATPase"/>
</dbReference>
<dbReference type="Gene3D" id="1.20.1560.10">
    <property type="entry name" value="ABC transporter type 1, transmembrane domain"/>
    <property type="match status" value="1"/>
</dbReference>
<feature type="transmembrane region" description="Helical" evidence="9">
    <location>
        <begin position="129"/>
        <end position="148"/>
    </location>
</feature>
<dbReference type="GO" id="GO:0005886">
    <property type="term" value="C:plasma membrane"/>
    <property type="evidence" value="ECO:0007669"/>
    <property type="project" value="UniProtKB-SubCell"/>
</dbReference>
<dbReference type="InterPro" id="IPR003439">
    <property type="entry name" value="ABC_transporter-like_ATP-bd"/>
</dbReference>
<protein>
    <submittedName>
        <fullName evidence="12">Uncharacterized protein</fullName>
    </submittedName>
</protein>
<feature type="transmembrane region" description="Helical" evidence="9">
    <location>
        <begin position="268"/>
        <end position="295"/>
    </location>
</feature>
<keyword evidence="7 9" id="KW-1133">Transmembrane helix</keyword>
<dbReference type="InterPro" id="IPR017871">
    <property type="entry name" value="ABC_transporter-like_CS"/>
</dbReference>
<gene>
    <name evidence="12" type="ORF">FC64_GL000492</name>
</gene>
<dbReference type="PROSITE" id="PS00211">
    <property type="entry name" value="ABC_TRANSPORTER_1"/>
    <property type="match status" value="1"/>
</dbReference>
<evidence type="ECO:0000256" key="2">
    <source>
        <dbReference type="ARBA" id="ARBA00022448"/>
    </source>
</evidence>
<keyword evidence="4 9" id="KW-0812">Transmembrane</keyword>
<dbReference type="FunFam" id="3.40.50.300:FF:000854">
    <property type="entry name" value="Multidrug ABC transporter ATP-binding protein"/>
    <property type="match status" value="1"/>
</dbReference>
<proteinExistence type="predicted"/>
<reference evidence="12 13" key="1">
    <citation type="journal article" date="2015" name="Genome Announc.">
        <title>Expanding the biotechnology potential of lactobacilli through comparative genomics of 213 strains and associated genera.</title>
        <authorList>
            <person name="Sun Z."/>
            <person name="Harris H.M."/>
            <person name="McCann A."/>
            <person name="Guo C."/>
            <person name="Argimon S."/>
            <person name="Zhang W."/>
            <person name="Yang X."/>
            <person name="Jeffery I.B."/>
            <person name="Cooney J.C."/>
            <person name="Kagawa T.F."/>
            <person name="Liu W."/>
            <person name="Song Y."/>
            <person name="Salvetti E."/>
            <person name="Wrobel A."/>
            <person name="Rasinkangas P."/>
            <person name="Parkhill J."/>
            <person name="Rea M.C."/>
            <person name="O'Sullivan O."/>
            <person name="Ritari J."/>
            <person name="Douillard F.P."/>
            <person name="Paul Ross R."/>
            <person name="Yang R."/>
            <person name="Briner A.E."/>
            <person name="Felis G.E."/>
            <person name="de Vos W.M."/>
            <person name="Barrangou R."/>
            <person name="Klaenhammer T.R."/>
            <person name="Caufield P.W."/>
            <person name="Cui Y."/>
            <person name="Zhang H."/>
            <person name="O'Toole P.W."/>
        </authorList>
    </citation>
    <scope>NUCLEOTIDE SEQUENCE [LARGE SCALE GENOMIC DNA]</scope>
    <source>
        <strain evidence="12 13">DSM 20653</strain>
    </source>
</reference>
<feature type="transmembrane region" description="Helical" evidence="9">
    <location>
        <begin position="12"/>
        <end position="31"/>
    </location>
</feature>
<keyword evidence="8 9" id="KW-0472">Membrane</keyword>
<evidence type="ECO:0000259" key="10">
    <source>
        <dbReference type="PROSITE" id="PS50893"/>
    </source>
</evidence>
<dbReference type="AlphaFoldDB" id="A0A0R1ZCQ2"/>
<dbReference type="InterPro" id="IPR027417">
    <property type="entry name" value="P-loop_NTPase"/>
</dbReference>
<evidence type="ECO:0000256" key="8">
    <source>
        <dbReference type="ARBA" id="ARBA00023136"/>
    </source>
</evidence>
<dbReference type="RefSeq" id="WP_057906533.1">
    <property type="nucleotide sequence ID" value="NZ_AYYZ01000019.1"/>
</dbReference>
<dbReference type="InterPro" id="IPR011527">
    <property type="entry name" value="ABC1_TM_dom"/>
</dbReference>
<dbReference type="PROSITE" id="PS50893">
    <property type="entry name" value="ABC_TRANSPORTER_2"/>
    <property type="match status" value="1"/>
</dbReference>
<evidence type="ECO:0000256" key="5">
    <source>
        <dbReference type="ARBA" id="ARBA00022741"/>
    </source>
</evidence>
<keyword evidence="6" id="KW-0067">ATP-binding</keyword>
<feature type="transmembrane region" description="Helical" evidence="9">
    <location>
        <begin position="154"/>
        <end position="176"/>
    </location>
</feature>
<dbReference type="EMBL" id="AYYZ01000019">
    <property type="protein sequence ID" value="KRM52535.1"/>
    <property type="molecule type" value="Genomic_DNA"/>
</dbReference>
<evidence type="ECO:0000313" key="12">
    <source>
        <dbReference type="EMBL" id="KRM52535.1"/>
    </source>
</evidence>
<keyword evidence="2" id="KW-0813">Transport</keyword>
<dbReference type="SUPFAM" id="SSF52540">
    <property type="entry name" value="P-loop containing nucleoside triphosphate hydrolases"/>
    <property type="match status" value="1"/>
</dbReference>
<evidence type="ECO:0000256" key="7">
    <source>
        <dbReference type="ARBA" id="ARBA00022989"/>
    </source>
</evidence>
<evidence type="ECO:0000256" key="6">
    <source>
        <dbReference type="ARBA" id="ARBA00022840"/>
    </source>
</evidence>
<dbReference type="SMART" id="SM00382">
    <property type="entry name" value="AAA"/>
    <property type="match status" value="1"/>
</dbReference>
<comment type="subcellular location">
    <subcellularLocation>
        <location evidence="1">Cell membrane</location>
        <topology evidence="1">Multi-pass membrane protein</topology>
    </subcellularLocation>
</comment>
<dbReference type="PROSITE" id="PS50929">
    <property type="entry name" value="ABC_TM1F"/>
    <property type="match status" value="1"/>
</dbReference>
<comment type="caution">
    <text evidence="12">The sequence shown here is derived from an EMBL/GenBank/DDBJ whole genome shotgun (WGS) entry which is preliminary data.</text>
</comment>
<dbReference type="SUPFAM" id="SSF90123">
    <property type="entry name" value="ABC transporter transmembrane region"/>
    <property type="match status" value="1"/>
</dbReference>
<feature type="domain" description="ABC transmembrane type-1" evidence="11">
    <location>
        <begin position="15"/>
        <end position="297"/>
    </location>
</feature>
<dbReference type="Proteomes" id="UP000051291">
    <property type="component" value="Unassembled WGS sequence"/>
</dbReference>
<organism evidence="12 13">
    <name type="scientific">Ligilactobacillus araffinosus DSM 20653</name>
    <dbReference type="NCBI Taxonomy" id="1423820"/>
    <lineage>
        <taxon>Bacteria</taxon>
        <taxon>Bacillati</taxon>
        <taxon>Bacillota</taxon>
        <taxon>Bacilli</taxon>
        <taxon>Lactobacillales</taxon>
        <taxon>Lactobacillaceae</taxon>
        <taxon>Ligilactobacillus</taxon>
    </lineage>
</organism>
<dbReference type="STRING" id="1423820.FC64_GL000492"/>
<evidence type="ECO:0000256" key="3">
    <source>
        <dbReference type="ARBA" id="ARBA00022475"/>
    </source>
</evidence>
<dbReference type="Gene3D" id="3.40.50.300">
    <property type="entry name" value="P-loop containing nucleotide triphosphate hydrolases"/>
    <property type="match status" value="1"/>
</dbReference>
<name>A0A0R1ZCQ2_9LACO</name>
<dbReference type="PANTHER" id="PTHR43394:SF1">
    <property type="entry name" value="ATP-BINDING CASSETTE SUB-FAMILY B MEMBER 10, MITOCHONDRIAL"/>
    <property type="match status" value="1"/>
</dbReference>
<dbReference type="Pfam" id="PF00005">
    <property type="entry name" value="ABC_tran"/>
    <property type="match status" value="1"/>
</dbReference>
<evidence type="ECO:0000256" key="9">
    <source>
        <dbReference type="SAM" id="Phobius"/>
    </source>
</evidence>
<feature type="domain" description="ABC transporter" evidence="10">
    <location>
        <begin position="330"/>
        <end position="567"/>
    </location>
</feature>
<dbReference type="CDD" id="cd18548">
    <property type="entry name" value="ABC_6TM_Tm287_like"/>
    <property type="match status" value="1"/>
</dbReference>
<dbReference type="Pfam" id="PF00664">
    <property type="entry name" value="ABC_membrane"/>
    <property type="match status" value="1"/>
</dbReference>
<evidence type="ECO:0000256" key="4">
    <source>
        <dbReference type="ARBA" id="ARBA00022692"/>
    </source>
</evidence>
<feature type="transmembrane region" description="Helical" evidence="9">
    <location>
        <begin position="51"/>
        <end position="75"/>
    </location>
</feature>
<evidence type="ECO:0000256" key="1">
    <source>
        <dbReference type="ARBA" id="ARBA00004651"/>
    </source>
</evidence>
<dbReference type="InterPro" id="IPR036640">
    <property type="entry name" value="ABC1_TM_sf"/>
</dbReference>
<dbReference type="GO" id="GO:0015421">
    <property type="term" value="F:ABC-type oligopeptide transporter activity"/>
    <property type="evidence" value="ECO:0007669"/>
    <property type="project" value="TreeGrafter"/>
</dbReference>
<feature type="transmembrane region" description="Helical" evidence="9">
    <location>
        <begin position="237"/>
        <end position="256"/>
    </location>
</feature>
<evidence type="ECO:0000313" key="13">
    <source>
        <dbReference type="Proteomes" id="UP000051291"/>
    </source>
</evidence>
<keyword evidence="3" id="KW-1003">Cell membrane</keyword>
<dbReference type="GO" id="GO:0016887">
    <property type="term" value="F:ATP hydrolysis activity"/>
    <property type="evidence" value="ECO:0007669"/>
    <property type="project" value="InterPro"/>
</dbReference>
<keyword evidence="5" id="KW-0547">Nucleotide-binding</keyword>
<evidence type="ECO:0000259" key="11">
    <source>
        <dbReference type="PROSITE" id="PS50929"/>
    </source>
</evidence>
<dbReference type="GO" id="GO:0005524">
    <property type="term" value="F:ATP binding"/>
    <property type="evidence" value="ECO:0007669"/>
    <property type="project" value="UniProtKB-KW"/>
</dbReference>
<sequence length="579" mass="64088">MLNLLKQRLPKSKVIGATLFMAIQVMTTLYLPTLTSNIVNNGVAKGDVHYIWTVGIQMMVFSLISVAAAAFNVYFSAKGSQKLGQRLRSDVYRKVINYSHDEMKQIGTSSLVTRTTNDIMQIQNVTLMFLRMMLMAPLMLIGASILAYRRSATLTMIFIVVLPLIAVIMALVIRFAGPLFFAMQKKTDRVNQVFREGLTGVRVIRAFRQDELEQQRFDEVNQDYTHNAIKVYNITGLMMPLMTLIMSATNVVITYWGSHLIAFQATQVGNMIAFITYAAQILMSFTMLSMVFVMVPRAQASAKRLNQVLNMTTPIADAKDPQALNEPAALEFDHVAFRYADAQKDALEGVNFKLHAGQTLAIIGGTGSGKSTLINLIPRFYDATQGEVKVDGVDVRNTTLQAIHQAVSFVPQKANLFEGTLRANMQFGDAKATDEQIWHAIEIAQASDFVKELDGQLDAHVEQGGANFSGGQRQRLAIARALVKQASIYVFDDSFSALDFKTDAKLRAALKADQEIQKRIVVIVGQRVSTIADADLILVLDKGKVVGQGTHQELLATNKVYQSIVNSQIRESKEGDQNA</sequence>
<keyword evidence="13" id="KW-1185">Reference proteome</keyword>
<dbReference type="InterPro" id="IPR039421">
    <property type="entry name" value="Type_1_exporter"/>
</dbReference>
<dbReference type="PATRIC" id="fig|1423820.4.peg.495"/>
<dbReference type="PANTHER" id="PTHR43394">
    <property type="entry name" value="ATP-DEPENDENT PERMEASE MDL1, MITOCHONDRIAL"/>
    <property type="match status" value="1"/>
</dbReference>
<accession>A0A0R1ZCQ2</accession>